<dbReference type="STRING" id="1121331.SAMN02745248_00548"/>
<reference evidence="3 4" key="1">
    <citation type="submission" date="2016-11" db="EMBL/GenBank/DDBJ databases">
        <authorList>
            <person name="Jaros S."/>
            <person name="Januszkiewicz K."/>
            <person name="Wedrychowicz H."/>
        </authorList>
    </citation>
    <scope>NUCLEOTIDE SEQUENCE [LARGE SCALE GENOMIC DNA]</scope>
    <source>
        <strain evidence="3 4">DSM 3090</strain>
    </source>
</reference>
<dbReference type="InterPro" id="IPR008927">
    <property type="entry name" value="6-PGluconate_DH-like_C_sf"/>
</dbReference>
<organism evidence="3 4">
    <name type="scientific">Hathewaya proteolytica DSM 3090</name>
    <dbReference type="NCBI Taxonomy" id="1121331"/>
    <lineage>
        <taxon>Bacteria</taxon>
        <taxon>Bacillati</taxon>
        <taxon>Bacillota</taxon>
        <taxon>Clostridia</taxon>
        <taxon>Eubacteriales</taxon>
        <taxon>Clostridiaceae</taxon>
        <taxon>Hathewaya</taxon>
    </lineage>
</organism>
<dbReference type="Proteomes" id="UP000183952">
    <property type="component" value="Unassembled WGS sequence"/>
</dbReference>
<name>A0A1M6KPD8_9CLOT</name>
<keyword evidence="4" id="KW-1185">Reference proteome</keyword>
<dbReference type="InterPro" id="IPR019665">
    <property type="entry name" value="OxRdtase/DH_put_Rossmann_dom"/>
</dbReference>
<dbReference type="SUPFAM" id="SSF51735">
    <property type="entry name" value="NAD(P)-binding Rossmann-fold domains"/>
    <property type="match status" value="1"/>
</dbReference>
<evidence type="ECO:0000313" key="3">
    <source>
        <dbReference type="EMBL" id="SHJ60771.1"/>
    </source>
</evidence>
<dbReference type="Pfam" id="PF10727">
    <property type="entry name" value="Rossmann-like"/>
    <property type="match status" value="1"/>
</dbReference>
<dbReference type="Gene3D" id="1.10.1040.20">
    <property type="entry name" value="ProC-like, C-terminal domain"/>
    <property type="match status" value="1"/>
</dbReference>
<feature type="domain" description="Putative oxidoreductase/dehydrogenase Rossmann-like" evidence="1">
    <location>
        <begin position="5"/>
        <end position="119"/>
    </location>
</feature>
<dbReference type="InterPro" id="IPR037108">
    <property type="entry name" value="TM1727-like_C_sf"/>
</dbReference>
<dbReference type="Gene3D" id="3.40.50.720">
    <property type="entry name" value="NAD(P)-binding Rossmann-like Domain"/>
    <property type="match status" value="1"/>
</dbReference>
<dbReference type="InterPro" id="IPR036291">
    <property type="entry name" value="NAD(P)-bd_dom_sf"/>
</dbReference>
<dbReference type="SUPFAM" id="SSF48179">
    <property type="entry name" value="6-phosphogluconate dehydrogenase C-terminal domain-like"/>
    <property type="match status" value="1"/>
</dbReference>
<dbReference type="OrthoDB" id="9810755at2"/>
<accession>A0A1M6KPD8</accession>
<gene>
    <name evidence="3" type="ORF">SAMN02745248_00548</name>
</gene>
<dbReference type="PANTHER" id="PTHR40459">
    <property type="entry name" value="CONSERVED HYPOTHETICAL ALANINE AND LEUCINE RICH PROTEIN"/>
    <property type="match status" value="1"/>
</dbReference>
<dbReference type="RefSeq" id="WP_072902027.1">
    <property type="nucleotide sequence ID" value="NZ_FRAD01000004.1"/>
</dbReference>
<evidence type="ECO:0000259" key="1">
    <source>
        <dbReference type="Pfam" id="PF10727"/>
    </source>
</evidence>
<evidence type="ECO:0000259" key="2">
    <source>
        <dbReference type="Pfam" id="PF10728"/>
    </source>
</evidence>
<feature type="domain" description="DUF2520" evidence="2">
    <location>
        <begin position="137"/>
        <end position="260"/>
    </location>
</feature>
<dbReference type="InterPro" id="IPR018931">
    <property type="entry name" value="DUF2520"/>
</dbReference>
<evidence type="ECO:0000313" key="4">
    <source>
        <dbReference type="Proteomes" id="UP000183952"/>
    </source>
</evidence>
<dbReference type="Pfam" id="PF10728">
    <property type="entry name" value="DUF2520"/>
    <property type="match status" value="1"/>
</dbReference>
<protein>
    <submittedName>
        <fullName evidence="3">Predicted oxidoreductase, contains short-chain dehydrogenase (SDR) and DUF2520 domains</fullName>
    </submittedName>
</protein>
<sequence>MIFNNIGFIGAGKVGTSLAMYFKQCGLNVKGMYNKNQTSLQESCDFLKTTAFKNMEELVCSCDLIFITTPDHAIASVAENLETMKDLKGKYICHCSGSLSSEVLSNINNSGVHTYSLHPLWAFPDKFTSYKNLDKAYFSIEGSLETIHLITEFISSLGNKYFLLSKENKSLYHAATVNVSNFVLGLIKKGCDYFKLCGVEEKVAMEALMPLILNNIENFKLQGLPDSLSGPVERCDVNTVMYHLNSIPKEDLELYKSLSKTLIKIACAKNPNKDYSELEKIL</sequence>
<dbReference type="AlphaFoldDB" id="A0A1M6KPD8"/>
<dbReference type="EMBL" id="FRAD01000004">
    <property type="protein sequence ID" value="SHJ60771.1"/>
    <property type="molecule type" value="Genomic_DNA"/>
</dbReference>
<proteinExistence type="predicted"/>
<dbReference type="PANTHER" id="PTHR40459:SF1">
    <property type="entry name" value="CONSERVED HYPOTHETICAL ALANINE AND LEUCINE RICH PROTEIN"/>
    <property type="match status" value="1"/>
</dbReference>